<name>A0A7G9GXQ3_9FUSO</name>
<keyword evidence="2" id="KW-0732">Signal</keyword>
<dbReference type="RefSeq" id="WP_187423021.1">
    <property type="nucleotide sequence ID" value="NZ_CP060637.1"/>
</dbReference>
<keyword evidence="7" id="KW-1185">Reference proteome</keyword>
<evidence type="ECO:0000256" key="3">
    <source>
        <dbReference type="ARBA" id="ARBA00023136"/>
    </source>
</evidence>
<evidence type="ECO:0000313" key="6">
    <source>
        <dbReference type="EMBL" id="QNM15585.1"/>
    </source>
</evidence>
<dbReference type="PANTHER" id="PTHR41164:SF1">
    <property type="entry name" value="CURLI PRODUCTION ASSEMBLY_TRANSPORT COMPONENT CSGG"/>
    <property type="match status" value="1"/>
</dbReference>
<evidence type="ECO:0000256" key="1">
    <source>
        <dbReference type="ARBA" id="ARBA00022475"/>
    </source>
</evidence>
<evidence type="ECO:0000313" key="7">
    <source>
        <dbReference type="Proteomes" id="UP000515913"/>
    </source>
</evidence>
<proteinExistence type="predicted"/>
<dbReference type="Gene3D" id="3.40.50.10610">
    <property type="entry name" value="ABC-type transport auxiliary lipoprotein component"/>
    <property type="match status" value="1"/>
</dbReference>
<evidence type="ECO:0000256" key="4">
    <source>
        <dbReference type="ARBA" id="ARBA00023139"/>
    </source>
</evidence>
<reference evidence="6 7" key="1">
    <citation type="submission" date="2020-08" db="EMBL/GenBank/DDBJ databases">
        <authorList>
            <person name="Liu C."/>
            <person name="Sun Q."/>
        </authorList>
    </citation>
    <scope>NUCLEOTIDE SEQUENCE [LARGE SCALE GENOMIC DNA]</scope>
    <source>
        <strain evidence="6 7">NSJ-57</strain>
    </source>
</reference>
<evidence type="ECO:0000256" key="5">
    <source>
        <dbReference type="ARBA" id="ARBA00023288"/>
    </source>
</evidence>
<dbReference type="Pfam" id="PF03783">
    <property type="entry name" value="CsgG"/>
    <property type="match status" value="1"/>
</dbReference>
<keyword evidence="1" id="KW-1003">Cell membrane</keyword>
<dbReference type="Proteomes" id="UP000515913">
    <property type="component" value="Chromosome"/>
</dbReference>
<keyword evidence="3" id="KW-0472">Membrane</keyword>
<organism evidence="6 7">
    <name type="scientific">Fusobacterium hominis</name>
    <dbReference type="NCBI Taxonomy" id="2764326"/>
    <lineage>
        <taxon>Bacteria</taxon>
        <taxon>Fusobacteriati</taxon>
        <taxon>Fusobacteriota</taxon>
        <taxon>Fusobacteriia</taxon>
        <taxon>Fusobacteriales</taxon>
        <taxon>Fusobacteriaceae</taxon>
        <taxon>Fusobacterium</taxon>
    </lineage>
</organism>
<gene>
    <name evidence="6" type="ORF">H9Q81_01720</name>
</gene>
<evidence type="ECO:0000256" key="2">
    <source>
        <dbReference type="ARBA" id="ARBA00022729"/>
    </source>
</evidence>
<accession>A0A7G9GXQ3</accession>
<keyword evidence="5" id="KW-0449">Lipoprotein</keyword>
<keyword evidence="4" id="KW-0564">Palmitate</keyword>
<protein>
    <submittedName>
        <fullName evidence="6">Penicillin-binding protein activator LpoB</fullName>
    </submittedName>
</protein>
<dbReference type="EMBL" id="CP060637">
    <property type="protein sequence ID" value="QNM15585.1"/>
    <property type="molecule type" value="Genomic_DNA"/>
</dbReference>
<dbReference type="GO" id="GO:0030288">
    <property type="term" value="C:outer membrane-bounded periplasmic space"/>
    <property type="evidence" value="ECO:0007669"/>
    <property type="project" value="InterPro"/>
</dbReference>
<dbReference type="AlphaFoldDB" id="A0A7G9GXQ3"/>
<dbReference type="KEGG" id="fho:H9Q81_01720"/>
<sequence>MKKLVFFILLCICLIGCNRLESKVERNNKLNKIKNYDISKENISPRRRIAIGNIKNYSRFGTQRTDTIVKNILVAELSKTGRFNILKRSELNSILEELAFSKTYSLNDIVAKQKFLNADYIITGDVIKYEINTLGSKTLFSNSKEQQAQATIELEVIDILNGKVWSKIGKGVASYAYDVNLDLRNYGSYGGLEQEAFTAAVFDGVEKIIKEMDKYPWSAIIIKKNGKNIIINSGLDDNLNLGTNLNVYKQGEPVMYRGELLGYEETIVGTAVVKSYLGENAAVLEYKGVDFSLPAVVKLK</sequence>
<dbReference type="InterPro" id="IPR005534">
    <property type="entry name" value="Curli_assmbl/transp-comp_CsgG"/>
</dbReference>
<dbReference type="PANTHER" id="PTHR41164">
    <property type="entry name" value="CURLI PRODUCTION ASSEMBLY/TRANSPORT COMPONENT CSGG"/>
    <property type="match status" value="1"/>
</dbReference>